<keyword evidence="3" id="KW-1185">Reference proteome</keyword>
<evidence type="ECO:0000256" key="1">
    <source>
        <dbReference type="SAM" id="Phobius"/>
    </source>
</evidence>
<keyword evidence="1" id="KW-0812">Transmembrane</keyword>
<feature type="transmembrane region" description="Helical" evidence="1">
    <location>
        <begin position="6"/>
        <end position="28"/>
    </location>
</feature>
<name>A0A4V3DPW9_9LIST</name>
<gene>
    <name evidence="2" type="ORF">DFP96_10330</name>
</gene>
<evidence type="ECO:0000313" key="3">
    <source>
        <dbReference type="Proteomes" id="UP000295558"/>
    </source>
</evidence>
<dbReference type="EMBL" id="SNZK01000003">
    <property type="protein sequence ID" value="TDR53936.1"/>
    <property type="molecule type" value="Genomic_DNA"/>
</dbReference>
<keyword evidence="1" id="KW-1133">Transmembrane helix</keyword>
<sequence length="47" mass="5206">MNTLLIISAIVVGLILLIVTVGIVGYIIQKKAMRNMQQTAKKFFKEG</sequence>
<proteinExistence type="predicted"/>
<dbReference type="AlphaFoldDB" id="A0A4V3DPW9"/>
<reference evidence="2 3" key="1">
    <citation type="submission" date="2019-03" db="EMBL/GenBank/DDBJ databases">
        <title>Genomic Encyclopedia of Type Strains, Phase III (KMG-III): the genomes of soil and plant-associated and newly described type strains.</title>
        <authorList>
            <person name="Whitman W."/>
        </authorList>
    </citation>
    <scope>NUCLEOTIDE SEQUENCE [LARGE SCALE GENOMIC DNA]</scope>
    <source>
        <strain evidence="2 3">CECT 7972</strain>
    </source>
</reference>
<keyword evidence="1" id="KW-0472">Membrane</keyword>
<evidence type="ECO:0000313" key="2">
    <source>
        <dbReference type="EMBL" id="TDR53936.1"/>
    </source>
</evidence>
<dbReference type="RefSeq" id="WP_159101244.1">
    <property type="nucleotide sequence ID" value="NZ_SNZK01000003.1"/>
</dbReference>
<protein>
    <submittedName>
        <fullName evidence="2">Uncharacterized protein</fullName>
    </submittedName>
</protein>
<comment type="caution">
    <text evidence="2">The sequence shown here is derived from an EMBL/GenBank/DDBJ whole genome shotgun (WGS) entry which is preliminary data.</text>
</comment>
<organism evidence="2 3">
    <name type="scientific">Listeria rocourtiae</name>
    <dbReference type="NCBI Taxonomy" id="647910"/>
    <lineage>
        <taxon>Bacteria</taxon>
        <taxon>Bacillati</taxon>
        <taxon>Bacillota</taxon>
        <taxon>Bacilli</taxon>
        <taxon>Bacillales</taxon>
        <taxon>Listeriaceae</taxon>
        <taxon>Listeria</taxon>
    </lineage>
</organism>
<dbReference type="Proteomes" id="UP000295558">
    <property type="component" value="Unassembled WGS sequence"/>
</dbReference>
<accession>A0A4V3DPW9</accession>